<protein>
    <submittedName>
        <fullName evidence="6">Dipeptidase D</fullName>
        <ecNumber evidence="6">3.4.13.-</ecNumber>
    </submittedName>
</protein>
<dbReference type="InterPro" id="IPR001160">
    <property type="entry name" value="Peptidase_M20C"/>
</dbReference>
<dbReference type="PRINTS" id="PR00934">
    <property type="entry name" value="XHISDIPTASE"/>
</dbReference>
<dbReference type="PANTHER" id="PTHR43501">
    <property type="entry name" value="CYTOSOL NON-SPECIFIC DIPEPTIDASE"/>
    <property type="match status" value="1"/>
</dbReference>
<dbReference type="Gene3D" id="1.10.1140.10">
    <property type="entry name" value="Bovine Mitochondrial F1-atpase, Atp Synthase Beta Chain, Chain D, domain 3"/>
    <property type="match status" value="1"/>
</dbReference>
<dbReference type="NCBIfam" id="TIGR01893">
    <property type="entry name" value="aa-his-dipept"/>
    <property type="match status" value="1"/>
</dbReference>
<dbReference type="EMBL" id="JAGGLJ010000016">
    <property type="protein sequence ID" value="MBP2025948.1"/>
    <property type="molecule type" value="Genomic_DNA"/>
</dbReference>
<evidence type="ECO:0000256" key="5">
    <source>
        <dbReference type="ARBA" id="ARBA00023065"/>
    </source>
</evidence>
<proteinExistence type="inferred from homology"/>
<dbReference type="InterPro" id="IPR024034">
    <property type="entry name" value="ATPase_F1/V1_b/a_C"/>
</dbReference>
<keyword evidence="5" id="KW-0406">Ion transport</keyword>
<accession>A0ABS4KDV6</accession>
<dbReference type="Proteomes" id="UP001519306">
    <property type="component" value="Unassembled WGS sequence"/>
</dbReference>
<dbReference type="RefSeq" id="WP_210061701.1">
    <property type="nucleotide sequence ID" value="NZ_JAGGLJ010000016.1"/>
</dbReference>
<comment type="caution">
    <text evidence="6">The sequence shown here is derived from an EMBL/GenBank/DDBJ whole genome shotgun (WGS) entry which is preliminary data.</text>
</comment>
<keyword evidence="6" id="KW-0224">Dipeptidase</keyword>
<evidence type="ECO:0000256" key="4">
    <source>
        <dbReference type="ARBA" id="ARBA00022840"/>
    </source>
</evidence>
<evidence type="ECO:0000313" key="6">
    <source>
        <dbReference type="EMBL" id="MBP2025948.1"/>
    </source>
</evidence>
<keyword evidence="4" id="KW-0067">ATP-binding</keyword>
<sequence length="475" mass="54065">MVLQNLEPKKVFKYFEEISKIPRGSGNEKAISDYLVNFAKERNLEVYQDEALNVIIKKPGTKGYENSKKIILQGHMDMVNEKSEDSNHDFDKDPIEIILDGDFIHANKTTLGADNGIGVAMSLAILDSDNIEHAPLEVLVTVSEETDMHGAQVLSDSILEGDYLINIDSEEEGIMTVASAGGELYFAHYTPELEEIPKDYKFYDVKFSGFLGGHSGGEIANNRGNMVKVMADFLVNLKDVMLIDFLSGSKDNAIPSNGIIKLAIKDNSEFDDLIKSLYEKYKSIEGNLNIVYSDGLNEKTAQSIESTKDFANYLLDQHTGVKAFTDETKEFVELSSTLAIVKKIEDGTYEIWNSMRFGKRNEFEEFKNDFVEMSKKYPNAKYEFTNYYPEWEYKEDSKLRDIARDLYKDFTGKTMEIDITHGGLECGVFYIKYKHLDMISIGPDIFEAHTPRERASVSSIKRMYEYIIELLKHLK</sequence>
<comment type="similarity">
    <text evidence="1">Belongs to the ATPase alpha/beta chains family.</text>
</comment>
<keyword evidence="3" id="KW-0547">Nucleotide-binding</keyword>
<evidence type="ECO:0000256" key="1">
    <source>
        <dbReference type="ARBA" id="ARBA00008936"/>
    </source>
</evidence>
<dbReference type="PIRSF" id="PIRSF016599">
    <property type="entry name" value="Xaa-His_dipept"/>
    <property type="match status" value="1"/>
</dbReference>
<keyword evidence="6" id="KW-0645">Protease</keyword>
<reference evidence="6 7" key="1">
    <citation type="submission" date="2021-03" db="EMBL/GenBank/DDBJ databases">
        <title>Genomic Encyclopedia of Type Strains, Phase IV (KMG-IV): sequencing the most valuable type-strain genomes for metagenomic binning, comparative biology and taxonomic classification.</title>
        <authorList>
            <person name="Goeker M."/>
        </authorList>
    </citation>
    <scope>NUCLEOTIDE SEQUENCE [LARGE SCALE GENOMIC DNA]</scope>
    <source>
        <strain evidence="6 7">DSM 27563</strain>
    </source>
</reference>
<keyword evidence="6" id="KW-0378">Hydrolase</keyword>
<dbReference type="SUPFAM" id="SSF53187">
    <property type="entry name" value="Zn-dependent exopeptidases"/>
    <property type="match status" value="1"/>
</dbReference>
<keyword evidence="7" id="KW-1185">Reference proteome</keyword>
<dbReference type="EC" id="3.4.13.-" evidence="6"/>
<evidence type="ECO:0000256" key="2">
    <source>
        <dbReference type="ARBA" id="ARBA00022448"/>
    </source>
</evidence>
<dbReference type="Pfam" id="PF01546">
    <property type="entry name" value="Peptidase_M20"/>
    <property type="match status" value="1"/>
</dbReference>
<name>A0ABS4KDV6_9FIRM</name>
<dbReference type="Gene3D" id="3.40.630.10">
    <property type="entry name" value="Zn peptidases"/>
    <property type="match status" value="2"/>
</dbReference>
<dbReference type="InterPro" id="IPR002933">
    <property type="entry name" value="Peptidase_M20"/>
</dbReference>
<organism evidence="6 7">
    <name type="scientific">Peptoniphilus stercorisuis</name>
    <dbReference type="NCBI Taxonomy" id="1436965"/>
    <lineage>
        <taxon>Bacteria</taxon>
        <taxon>Bacillati</taxon>
        <taxon>Bacillota</taxon>
        <taxon>Tissierellia</taxon>
        <taxon>Tissierellales</taxon>
        <taxon>Peptoniphilaceae</taxon>
        <taxon>Peptoniphilus</taxon>
    </lineage>
</organism>
<gene>
    <name evidence="6" type="ORF">J2Z71_001500</name>
</gene>
<dbReference type="PANTHER" id="PTHR43501:SF1">
    <property type="entry name" value="CYTOSOL NON-SPECIFIC DIPEPTIDASE"/>
    <property type="match status" value="1"/>
</dbReference>
<evidence type="ECO:0000256" key="3">
    <source>
        <dbReference type="ARBA" id="ARBA00022741"/>
    </source>
</evidence>
<dbReference type="GO" id="GO:0016805">
    <property type="term" value="F:dipeptidase activity"/>
    <property type="evidence" value="ECO:0007669"/>
    <property type="project" value="UniProtKB-KW"/>
</dbReference>
<evidence type="ECO:0000313" key="7">
    <source>
        <dbReference type="Proteomes" id="UP001519306"/>
    </source>
</evidence>
<keyword evidence="2" id="KW-0813">Transport</keyword>